<keyword evidence="3" id="KW-0963">Cytoplasm</keyword>
<dbReference type="EC" id="2.7.1.2" evidence="3"/>
<dbReference type="NCBIfam" id="TIGR00749">
    <property type="entry name" value="glk"/>
    <property type="match status" value="1"/>
</dbReference>
<dbReference type="SUPFAM" id="SSF53067">
    <property type="entry name" value="Actin-like ATPase domain"/>
    <property type="match status" value="1"/>
</dbReference>
<comment type="caution">
    <text evidence="5">The sequence shown here is derived from an EMBL/GenBank/DDBJ whole genome shotgun (WGS) entry which is preliminary data.</text>
</comment>
<evidence type="ECO:0000256" key="4">
    <source>
        <dbReference type="RuleBase" id="RU004046"/>
    </source>
</evidence>
<organism evidence="5 6">
    <name type="scientific">Chelatococcus albus</name>
    <dbReference type="NCBI Taxonomy" id="3047466"/>
    <lineage>
        <taxon>Bacteria</taxon>
        <taxon>Pseudomonadati</taxon>
        <taxon>Pseudomonadota</taxon>
        <taxon>Alphaproteobacteria</taxon>
        <taxon>Hyphomicrobiales</taxon>
        <taxon>Chelatococcaceae</taxon>
        <taxon>Chelatococcus</taxon>
    </lineage>
</organism>
<dbReference type="CDD" id="cd24008">
    <property type="entry name" value="ASKHA_NBD_GLK"/>
    <property type="match status" value="1"/>
</dbReference>
<dbReference type="GO" id="GO:0004340">
    <property type="term" value="F:glucokinase activity"/>
    <property type="evidence" value="ECO:0007669"/>
    <property type="project" value="UniProtKB-EC"/>
</dbReference>
<reference evidence="5 6" key="1">
    <citation type="submission" date="2023-05" db="EMBL/GenBank/DDBJ databases">
        <title>Chelatococcus sp. nov., a moderately thermophilic bacterium isolated from hot spring microbial mat.</title>
        <authorList>
            <person name="Hu C.-J."/>
            <person name="Li W.-J."/>
        </authorList>
    </citation>
    <scope>NUCLEOTIDE SEQUENCE [LARGE SCALE GENOMIC DNA]</scope>
    <source>
        <strain evidence="5 6">SYSU G07232</strain>
    </source>
</reference>
<comment type="similarity">
    <text evidence="3 4">Belongs to the bacterial glucokinase family.</text>
</comment>
<dbReference type="PANTHER" id="PTHR47690">
    <property type="entry name" value="GLUCOKINASE"/>
    <property type="match status" value="1"/>
</dbReference>
<dbReference type="Gene3D" id="3.30.420.40">
    <property type="match status" value="1"/>
</dbReference>
<evidence type="ECO:0000256" key="1">
    <source>
        <dbReference type="ARBA" id="ARBA00022679"/>
    </source>
</evidence>
<gene>
    <name evidence="3 5" type="primary">glk</name>
    <name evidence="5" type="ORF">QNA08_17590</name>
</gene>
<sequence length="329" mass="33768">MPSDPQSRLHPWLVADIGGTNVRLGLVQAPGAPVSDVVVVPCRPGGDVGEEIATYLVRHPGAAPRAAALALAAPIVGDVVTLTNGGAFLAPAAMKERFGLAELLLVNDFTALAAALPRLRAADRLVLGSACEARPGTIAVLGPGTGLGVAAVVPCGGGWQPVASEGGHLAFCPRDEEEERLNARLRKRFGRVSNERILSGPGLLAIAGMLAEDTYHVPPPASPAEVTRRALAGTCPLSAHAIGLFCRILGAVAGEVALAFCATGGVYVGGGIAPVIAPLLRASAFRDAFEAKGRQRPFLKTIPTWLITAPYPALDGLARLIEGPVSPRA</sequence>
<dbReference type="PANTHER" id="PTHR47690:SF1">
    <property type="entry name" value="GLUCOKINASE"/>
    <property type="match status" value="1"/>
</dbReference>
<dbReference type="RefSeq" id="WP_283742032.1">
    <property type="nucleotide sequence ID" value="NZ_JASJEV010000016.1"/>
</dbReference>
<dbReference type="HAMAP" id="MF_00524">
    <property type="entry name" value="Glucokinase"/>
    <property type="match status" value="1"/>
</dbReference>
<dbReference type="Gene3D" id="3.40.367.20">
    <property type="match status" value="1"/>
</dbReference>
<keyword evidence="3" id="KW-0324">Glycolysis</keyword>
<dbReference type="Proteomes" id="UP001321492">
    <property type="component" value="Unassembled WGS sequence"/>
</dbReference>
<keyword evidence="3" id="KW-0067">ATP-binding</keyword>
<dbReference type="InterPro" id="IPR050201">
    <property type="entry name" value="Bacterial_glucokinase"/>
</dbReference>
<keyword evidence="1 3" id="KW-0808">Transferase</keyword>
<protein>
    <recommendedName>
        <fullName evidence="3">Glucokinase</fullName>
        <ecNumber evidence="3">2.7.1.2</ecNumber>
    </recommendedName>
    <alternativeName>
        <fullName evidence="3">Glucose kinase</fullName>
    </alternativeName>
</protein>
<dbReference type="Pfam" id="PF02685">
    <property type="entry name" value="Glucokinase"/>
    <property type="match status" value="1"/>
</dbReference>
<dbReference type="InterPro" id="IPR003836">
    <property type="entry name" value="Glucokinase"/>
</dbReference>
<evidence type="ECO:0000256" key="2">
    <source>
        <dbReference type="ARBA" id="ARBA00022777"/>
    </source>
</evidence>
<name>A0ABT7ALS9_9HYPH</name>
<evidence type="ECO:0000256" key="3">
    <source>
        <dbReference type="HAMAP-Rule" id="MF_00524"/>
    </source>
</evidence>
<keyword evidence="6" id="KW-1185">Reference proteome</keyword>
<comment type="subcellular location">
    <subcellularLocation>
        <location evidence="3">Cytoplasm</location>
    </subcellularLocation>
</comment>
<evidence type="ECO:0000313" key="5">
    <source>
        <dbReference type="EMBL" id="MDJ1160030.1"/>
    </source>
</evidence>
<keyword evidence="2 3" id="KW-0418">Kinase</keyword>
<evidence type="ECO:0000313" key="6">
    <source>
        <dbReference type="Proteomes" id="UP001321492"/>
    </source>
</evidence>
<keyword evidence="3" id="KW-0547">Nucleotide-binding</keyword>
<comment type="catalytic activity">
    <reaction evidence="3">
        <text>D-glucose + ATP = D-glucose 6-phosphate + ADP + H(+)</text>
        <dbReference type="Rhea" id="RHEA:17825"/>
        <dbReference type="ChEBI" id="CHEBI:4167"/>
        <dbReference type="ChEBI" id="CHEBI:15378"/>
        <dbReference type="ChEBI" id="CHEBI:30616"/>
        <dbReference type="ChEBI" id="CHEBI:61548"/>
        <dbReference type="ChEBI" id="CHEBI:456216"/>
        <dbReference type="EC" id="2.7.1.2"/>
    </reaction>
</comment>
<dbReference type="EMBL" id="JASJEV010000016">
    <property type="protein sequence ID" value="MDJ1160030.1"/>
    <property type="molecule type" value="Genomic_DNA"/>
</dbReference>
<feature type="binding site" evidence="3">
    <location>
        <begin position="15"/>
        <end position="20"/>
    </location>
    <ligand>
        <name>ATP</name>
        <dbReference type="ChEBI" id="CHEBI:30616"/>
    </ligand>
</feature>
<accession>A0ABT7ALS9</accession>
<proteinExistence type="inferred from homology"/>
<dbReference type="InterPro" id="IPR043129">
    <property type="entry name" value="ATPase_NBD"/>
</dbReference>